<feature type="compositionally biased region" description="Basic and acidic residues" evidence="1">
    <location>
        <begin position="567"/>
        <end position="585"/>
    </location>
</feature>
<comment type="caution">
    <text evidence="3">The sequence shown here is derived from an EMBL/GenBank/DDBJ whole genome shotgun (WGS) entry which is preliminary data.</text>
</comment>
<keyword evidence="4" id="KW-1185">Reference proteome</keyword>
<accession>A0A919NDU2</accession>
<keyword evidence="2" id="KW-0812">Transmembrane</keyword>
<dbReference type="Proteomes" id="UP000629619">
    <property type="component" value="Unassembled WGS sequence"/>
</dbReference>
<evidence type="ECO:0000313" key="3">
    <source>
        <dbReference type="EMBL" id="GIF08894.1"/>
    </source>
</evidence>
<evidence type="ECO:0000313" key="4">
    <source>
        <dbReference type="Proteomes" id="UP000629619"/>
    </source>
</evidence>
<protein>
    <submittedName>
        <fullName evidence="3">Uncharacterized protein</fullName>
    </submittedName>
</protein>
<feature type="region of interest" description="Disordered" evidence="1">
    <location>
        <begin position="565"/>
        <end position="585"/>
    </location>
</feature>
<reference evidence="3" key="1">
    <citation type="submission" date="2021-01" db="EMBL/GenBank/DDBJ databases">
        <title>Whole genome shotgun sequence of Actinoplanes siamensis NBRC 109076.</title>
        <authorList>
            <person name="Komaki H."/>
            <person name="Tamura T."/>
        </authorList>
    </citation>
    <scope>NUCLEOTIDE SEQUENCE</scope>
    <source>
        <strain evidence="3">NBRC 109076</strain>
    </source>
</reference>
<name>A0A919NDU2_9ACTN</name>
<proteinExistence type="predicted"/>
<dbReference type="EMBL" id="BOMW01000069">
    <property type="protein sequence ID" value="GIF08894.1"/>
    <property type="molecule type" value="Genomic_DNA"/>
</dbReference>
<keyword evidence="2" id="KW-1133">Transmembrane helix</keyword>
<sequence>MSTGDPQIAAQIHRAVLDVIAVWWARQDSLPRKPRSGGRKDPDLPYGSVSALSRGLKMSNSTLDRKLSSQRYDWPDIEGIVAYCVPDEREHRLPPLAGLWLAWKGGLRRPPGYWGPIEGLDGHVVPAELSPQQRLQAQVDELQAQLLTVQSRLGVTSEQLAIAGQALARLRTELDHRDQQLADSDQDRAELERQREALAIELAQTVERLLHAEQQAAAERATAQREADLRRAEQAARQRAEDQATAERARADQAQARVEAANQAASEEVALRREQQAARQRDQQQAATERARADQAEAYVAELVAQVTALSERLARYEATKPAAVVAVATPPGAATLPGPGNTPASPAAPFVPAPLSRAEAGSRPPLQLAEVMDSGGMCRRLNRLYAQRRGPGRWMRCLDRMLIVGDQNRCAQAKRAEMALRRCPDPELRLYSAREHAEAVRRPRAGVSRINGHLHESPAGRSPLCMCSLRWCRKCRRADIEFGLTRRPRRTRQPRGGRLLLIAGLLLLLASCAGALFLKHNGDIADAGSTTLWVLAGAGGLPMAFVLLISGAILNSAESFPASQDNHQEDVAIRDGDQARGDSG</sequence>
<feature type="transmembrane region" description="Helical" evidence="2">
    <location>
        <begin position="531"/>
        <end position="555"/>
    </location>
</feature>
<dbReference type="AlphaFoldDB" id="A0A919NDU2"/>
<dbReference type="RefSeq" id="WP_203684230.1">
    <property type="nucleotide sequence ID" value="NZ_BOMW01000069.1"/>
</dbReference>
<feature type="compositionally biased region" description="Basic and acidic residues" evidence="1">
    <location>
        <begin position="222"/>
        <end position="251"/>
    </location>
</feature>
<feature type="region of interest" description="Disordered" evidence="1">
    <location>
        <begin position="217"/>
        <end position="290"/>
    </location>
</feature>
<gene>
    <name evidence="3" type="ORF">Asi03nite_64320</name>
</gene>
<evidence type="ECO:0000256" key="2">
    <source>
        <dbReference type="SAM" id="Phobius"/>
    </source>
</evidence>
<evidence type="ECO:0000256" key="1">
    <source>
        <dbReference type="SAM" id="MobiDB-lite"/>
    </source>
</evidence>
<organism evidence="3 4">
    <name type="scientific">Actinoplanes siamensis</name>
    <dbReference type="NCBI Taxonomy" id="1223317"/>
    <lineage>
        <taxon>Bacteria</taxon>
        <taxon>Bacillati</taxon>
        <taxon>Actinomycetota</taxon>
        <taxon>Actinomycetes</taxon>
        <taxon>Micromonosporales</taxon>
        <taxon>Micromonosporaceae</taxon>
        <taxon>Actinoplanes</taxon>
    </lineage>
</organism>
<feature type="transmembrane region" description="Helical" evidence="2">
    <location>
        <begin position="500"/>
        <end position="519"/>
    </location>
</feature>
<keyword evidence="2" id="KW-0472">Membrane</keyword>
<feature type="compositionally biased region" description="Low complexity" evidence="1">
    <location>
        <begin position="252"/>
        <end position="265"/>
    </location>
</feature>
<feature type="compositionally biased region" description="Basic and acidic residues" evidence="1">
    <location>
        <begin position="269"/>
        <end position="282"/>
    </location>
</feature>